<dbReference type="PANTHER" id="PTHR43484:SF1">
    <property type="entry name" value="FLAGELLAR MOTOR SWITCH PROTEIN FLIN"/>
    <property type="match status" value="1"/>
</dbReference>
<dbReference type="InterPro" id="IPR012826">
    <property type="entry name" value="FliN"/>
</dbReference>
<dbReference type="SUPFAM" id="SSF101801">
    <property type="entry name" value="Surface presentation of antigens (SPOA)"/>
    <property type="match status" value="1"/>
</dbReference>
<dbReference type="PRINTS" id="PR00956">
    <property type="entry name" value="FLGMOTORFLIN"/>
</dbReference>
<keyword evidence="4 7" id="KW-0145">Chemotaxis</keyword>
<evidence type="ECO:0000313" key="9">
    <source>
        <dbReference type="EMBL" id="MFC7334625.1"/>
    </source>
</evidence>
<organism evidence="9 10">
    <name type="scientific">Rhodocista pekingensis</name>
    <dbReference type="NCBI Taxonomy" id="201185"/>
    <lineage>
        <taxon>Bacteria</taxon>
        <taxon>Pseudomonadati</taxon>
        <taxon>Pseudomonadota</taxon>
        <taxon>Alphaproteobacteria</taxon>
        <taxon>Rhodospirillales</taxon>
        <taxon>Azospirillaceae</taxon>
        <taxon>Rhodocista</taxon>
    </lineage>
</organism>
<dbReference type="InterPro" id="IPR001543">
    <property type="entry name" value="FliN-like_C"/>
</dbReference>
<dbReference type="Pfam" id="PF01052">
    <property type="entry name" value="FliMN_C"/>
    <property type="match status" value="1"/>
</dbReference>
<evidence type="ECO:0000256" key="6">
    <source>
        <dbReference type="ARBA" id="ARBA00023136"/>
    </source>
</evidence>
<evidence type="ECO:0000256" key="4">
    <source>
        <dbReference type="ARBA" id="ARBA00022500"/>
    </source>
</evidence>
<accession>A0ABW2KZ60</accession>
<keyword evidence="9" id="KW-0966">Cell projection</keyword>
<evidence type="ECO:0000256" key="5">
    <source>
        <dbReference type="ARBA" id="ARBA00022779"/>
    </source>
</evidence>
<proteinExistence type="inferred from homology"/>
<gene>
    <name evidence="9" type="primary">fliN</name>
    <name evidence="9" type="ORF">ACFQPS_15770</name>
</gene>
<evidence type="ECO:0000256" key="3">
    <source>
        <dbReference type="ARBA" id="ARBA00022475"/>
    </source>
</evidence>
<evidence type="ECO:0000256" key="2">
    <source>
        <dbReference type="ARBA" id="ARBA00021897"/>
    </source>
</evidence>
<sequence>MALTNSDAAESGETPERNSILSVPVQVSVRLGRRRMRISQLLRLGPSDVVDLERMVGEPVDLFVNDRLVARGELVVVDGRLGLTIVELMPQASRGREPLGPGPGE</sequence>
<keyword evidence="3 7" id="KW-1003">Cell membrane</keyword>
<comment type="function">
    <text evidence="7">FliN is one of three proteins (FliG, FliN, FliM) that form the rotor-mounted switch complex (C ring), located at the base of the basal body. This complex interacts with the CheY and CheZ chemotaxis proteins, in addition to contacting components of the motor that determine the direction of flagellar rotation.</text>
</comment>
<dbReference type="Gene3D" id="2.30.330.10">
    <property type="entry name" value="SpoA-like"/>
    <property type="match status" value="1"/>
</dbReference>
<dbReference type="PANTHER" id="PTHR43484">
    <property type="match status" value="1"/>
</dbReference>
<name>A0ABW2KZ60_9PROT</name>
<dbReference type="InterPro" id="IPR051469">
    <property type="entry name" value="FliN/MopA/SpaO"/>
</dbReference>
<evidence type="ECO:0000259" key="8">
    <source>
        <dbReference type="Pfam" id="PF01052"/>
    </source>
</evidence>
<keyword evidence="10" id="KW-1185">Reference proteome</keyword>
<keyword evidence="5 7" id="KW-0283">Flagellar rotation</keyword>
<keyword evidence="7" id="KW-0975">Bacterial flagellum</keyword>
<dbReference type="RefSeq" id="WP_377360174.1">
    <property type="nucleotide sequence ID" value="NZ_JBHTCM010000018.1"/>
</dbReference>
<dbReference type="Proteomes" id="UP001596456">
    <property type="component" value="Unassembled WGS sequence"/>
</dbReference>
<dbReference type="EMBL" id="JBHTCM010000018">
    <property type="protein sequence ID" value="MFC7334625.1"/>
    <property type="molecule type" value="Genomic_DNA"/>
</dbReference>
<dbReference type="NCBIfam" id="TIGR02480">
    <property type="entry name" value="fliN"/>
    <property type="match status" value="1"/>
</dbReference>
<keyword evidence="9" id="KW-0969">Cilium</keyword>
<evidence type="ECO:0000256" key="7">
    <source>
        <dbReference type="RuleBase" id="RU362074"/>
    </source>
</evidence>
<comment type="similarity">
    <text evidence="1 7">Belongs to the FliN/MopA/SpaO family.</text>
</comment>
<comment type="caution">
    <text evidence="9">The sequence shown here is derived from an EMBL/GenBank/DDBJ whole genome shotgun (WGS) entry which is preliminary data.</text>
</comment>
<keyword evidence="9" id="KW-0282">Flagellum</keyword>
<reference evidence="10" key="1">
    <citation type="journal article" date="2019" name="Int. J. Syst. Evol. Microbiol.">
        <title>The Global Catalogue of Microorganisms (GCM) 10K type strain sequencing project: providing services to taxonomists for standard genome sequencing and annotation.</title>
        <authorList>
            <consortium name="The Broad Institute Genomics Platform"/>
            <consortium name="The Broad Institute Genome Sequencing Center for Infectious Disease"/>
            <person name="Wu L."/>
            <person name="Ma J."/>
        </authorList>
    </citation>
    <scope>NUCLEOTIDE SEQUENCE [LARGE SCALE GENOMIC DNA]</scope>
    <source>
        <strain evidence="10">CGMCC 1.16275</strain>
    </source>
</reference>
<protein>
    <recommendedName>
        <fullName evidence="2 7">Flagellar motor switch protein FliN</fullName>
    </recommendedName>
</protein>
<evidence type="ECO:0000256" key="1">
    <source>
        <dbReference type="ARBA" id="ARBA00009226"/>
    </source>
</evidence>
<keyword evidence="6 7" id="KW-0472">Membrane</keyword>
<dbReference type="InterPro" id="IPR036429">
    <property type="entry name" value="SpoA-like_sf"/>
</dbReference>
<feature type="domain" description="Flagellar motor switch protein FliN-like C-terminal" evidence="8">
    <location>
        <begin position="19"/>
        <end position="88"/>
    </location>
</feature>
<comment type="subcellular location">
    <subcellularLocation>
        <location evidence="7">Cell membrane</location>
        <topology evidence="7">Peripheral membrane protein</topology>
        <orientation evidence="7">Cytoplasmic side</orientation>
    </subcellularLocation>
    <subcellularLocation>
        <location evidence="7">Bacterial flagellum basal body</location>
    </subcellularLocation>
</comment>
<evidence type="ECO:0000313" key="10">
    <source>
        <dbReference type="Proteomes" id="UP001596456"/>
    </source>
</evidence>
<dbReference type="InterPro" id="IPR001172">
    <property type="entry name" value="FliN_T3SS_HrcQb"/>
</dbReference>